<keyword evidence="5" id="KW-0808">Transferase</keyword>
<evidence type="ECO:0000256" key="7">
    <source>
        <dbReference type="ARBA" id="ARBA00022777"/>
    </source>
</evidence>
<dbReference type="RefSeq" id="WP_067647827.1">
    <property type="nucleotide sequence ID" value="NZ_CP015249.1"/>
</dbReference>
<dbReference type="EC" id="2.7.6.3" evidence="3"/>
<accession>A0A160DWW7</accession>
<evidence type="ECO:0000256" key="2">
    <source>
        <dbReference type="ARBA" id="ARBA00005810"/>
    </source>
</evidence>
<keyword evidence="7 14" id="KW-0418">Kinase</keyword>
<dbReference type="CDD" id="cd00483">
    <property type="entry name" value="HPPK"/>
    <property type="match status" value="1"/>
</dbReference>
<gene>
    <name evidence="14" type="ORF">I596_2415</name>
</gene>
<dbReference type="Pfam" id="PF01288">
    <property type="entry name" value="HPPK"/>
    <property type="match status" value="1"/>
</dbReference>
<evidence type="ECO:0000256" key="5">
    <source>
        <dbReference type="ARBA" id="ARBA00022679"/>
    </source>
</evidence>
<evidence type="ECO:0000256" key="3">
    <source>
        <dbReference type="ARBA" id="ARBA00013253"/>
    </source>
</evidence>
<keyword evidence="9" id="KW-0289">Folate biosynthesis</keyword>
<dbReference type="PANTHER" id="PTHR43071">
    <property type="entry name" value="2-AMINO-4-HYDROXY-6-HYDROXYMETHYLDIHYDROPTERIDINE PYROPHOSPHOKINASE"/>
    <property type="match status" value="1"/>
</dbReference>
<reference evidence="14 15" key="1">
    <citation type="submission" date="2016-04" db="EMBL/GenBank/DDBJ databases">
        <title>Complete genome sequence of Dokdonella koreensis DS-123T.</title>
        <authorList>
            <person name="Kim J.F."/>
            <person name="Lee H."/>
            <person name="Kwak M.-J."/>
        </authorList>
    </citation>
    <scope>NUCLEOTIDE SEQUENCE [LARGE SCALE GENOMIC DNA]</scope>
    <source>
        <strain evidence="14 15">DS-123</strain>
    </source>
</reference>
<dbReference type="KEGG" id="dko:I596_2415"/>
<evidence type="ECO:0000256" key="6">
    <source>
        <dbReference type="ARBA" id="ARBA00022741"/>
    </source>
</evidence>
<evidence type="ECO:0000313" key="14">
    <source>
        <dbReference type="EMBL" id="ANB18423.1"/>
    </source>
</evidence>
<dbReference type="GO" id="GO:0003848">
    <property type="term" value="F:2-amino-4-hydroxy-6-hydroxymethyldihydropteridine diphosphokinase activity"/>
    <property type="evidence" value="ECO:0007669"/>
    <property type="project" value="UniProtKB-EC"/>
</dbReference>
<keyword evidence="8" id="KW-0067">ATP-binding</keyword>
<sequence>MVRAYLSLGSNIDPARNLCLAIDALRRRFGPVALSPVYRSPAVGFDGADFLNAAAAIDSDLDASRLDAWLREQEARQGRRRDGPRYSSRTIDLDLLLYADAIASTPPLPRPELADQAFVLRPMADLVPALRHPVLGVELRELWRRCEDATPLTPVRLDCDALAAEPAAGG</sequence>
<evidence type="ECO:0000256" key="11">
    <source>
        <dbReference type="ARBA" id="ARBA00029766"/>
    </source>
</evidence>
<protein>
    <recommendedName>
        <fullName evidence="4">2-amino-4-hydroxy-6-hydroxymethyldihydropteridine pyrophosphokinase</fullName>
        <ecNumber evidence="3">2.7.6.3</ecNumber>
    </recommendedName>
    <alternativeName>
        <fullName evidence="11">6-hydroxymethyl-7,8-dihydropterin pyrophosphokinase</fullName>
    </alternativeName>
    <alternativeName>
        <fullName evidence="12">7,8-dihydro-6-hydroxymethylpterin-pyrophosphokinase</fullName>
    </alternativeName>
</protein>
<evidence type="ECO:0000256" key="8">
    <source>
        <dbReference type="ARBA" id="ARBA00022840"/>
    </source>
</evidence>
<dbReference type="EMBL" id="CP015249">
    <property type="protein sequence ID" value="ANB18423.1"/>
    <property type="molecule type" value="Genomic_DNA"/>
</dbReference>
<comment type="similarity">
    <text evidence="2">Belongs to the HPPK family.</text>
</comment>
<keyword evidence="15" id="KW-1185">Reference proteome</keyword>
<dbReference type="STRING" id="1300342.I596_2415"/>
<dbReference type="InterPro" id="IPR000550">
    <property type="entry name" value="Hppk"/>
</dbReference>
<dbReference type="Gene3D" id="3.30.70.560">
    <property type="entry name" value="7,8-Dihydro-6-hydroxymethylpterin-pyrophosphokinase HPPK"/>
    <property type="match status" value="1"/>
</dbReference>
<evidence type="ECO:0000256" key="4">
    <source>
        <dbReference type="ARBA" id="ARBA00016218"/>
    </source>
</evidence>
<dbReference type="GO" id="GO:0016301">
    <property type="term" value="F:kinase activity"/>
    <property type="evidence" value="ECO:0007669"/>
    <property type="project" value="UniProtKB-KW"/>
</dbReference>
<dbReference type="GO" id="GO:0005524">
    <property type="term" value="F:ATP binding"/>
    <property type="evidence" value="ECO:0007669"/>
    <property type="project" value="UniProtKB-KW"/>
</dbReference>
<comment type="function">
    <text evidence="10">Catalyzes the transfer of pyrophosphate from adenosine triphosphate (ATP) to 6-hydroxymethyl-7,8-dihydropterin, an enzymatic step in folate biosynthesis pathway.</text>
</comment>
<dbReference type="GO" id="GO:0046656">
    <property type="term" value="P:folic acid biosynthetic process"/>
    <property type="evidence" value="ECO:0007669"/>
    <property type="project" value="UniProtKB-KW"/>
</dbReference>
<keyword evidence="6" id="KW-0547">Nucleotide-binding</keyword>
<comment type="pathway">
    <text evidence="1">Cofactor biosynthesis; tetrahydrofolate biosynthesis; 2-amino-4-hydroxy-6-hydroxymethyl-7,8-dihydropteridine diphosphate from 7,8-dihydroneopterin triphosphate: step 4/4.</text>
</comment>
<dbReference type="NCBIfam" id="TIGR01498">
    <property type="entry name" value="folK"/>
    <property type="match status" value="1"/>
</dbReference>
<dbReference type="PATRIC" id="fig|1300342.3.peg.2353"/>
<dbReference type="SUPFAM" id="SSF55083">
    <property type="entry name" value="6-hydroxymethyl-7,8-dihydropterin pyrophosphokinase, HPPK"/>
    <property type="match status" value="1"/>
</dbReference>
<dbReference type="GO" id="GO:0046654">
    <property type="term" value="P:tetrahydrofolate biosynthetic process"/>
    <property type="evidence" value="ECO:0007669"/>
    <property type="project" value="UniProtKB-UniPathway"/>
</dbReference>
<dbReference type="AlphaFoldDB" id="A0A160DWW7"/>
<evidence type="ECO:0000259" key="13">
    <source>
        <dbReference type="Pfam" id="PF01288"/>
    </source>
</evidence>
<organism evidence="14 15">
    <name type="scientific">Dokdonella koreensis DS-123</name>
    <dbReference type="NCBI Taxonomy" id="1300342"/>
    <lineage>
        <taxon>Bacteria</taxon>
        <taxon>Pseudomonadati</taxon>
        <taxon>Pseudomonadota</taxon>
        <taxon>Gammaproteobacteria</taxon>
        <taxon>Lysobacterales</taxon>
        <taxon>Rhodanobacteraceae</taxon>
        <taxon>Dokdonella</taxon>
    </lineage>
</organism>
<evidence type="ECO:0000256" key="1">
    <source>
        <dbReference type="ARBA" id="ARBA00005051"/>
    </source>
</evidence>
<evidence type="ECO:0000256" key="9">
    <source>
        <dbReference type="ARBA" id="ARBA00022909"/>
    </source>
</evidence>
<dbReference type="UniPathway" id="UPA00077">
    <property type="reaction ID" value="UER00155"/>
</dbReference>
<evidence type="ECO:0000313" key="15">
    <source>
        <dbReference type="Proteomes" id="UP000076830"/>
    </source>
</evidence>
<dbReference type="InterPro" id="IPR035907">
    <property type="entry name" value="Hppk_sf"/>
</dbReference>
<dbReference type="PANTHER" id="PTHR43071:SF1">
    <property type="entry name" value="2-AMINO-4-HYDROXY-6-HYDROXYMETHYLDIHYDROPTERIDINE PYROPHOSPHOKINASE"/>
    <property type="match status" value="1"/>
</dbReference>
<dbReference type="Proteomes" id="UP000076830">
    <property type="component" value="Chromosome"/>
</dbReference>
<evidence type="ECO:0000256" key="12">
    <source>
        <dbReference type="ARBA" id="ARBA00033413"/>
    </source>
</evidence>
<dbReference type="OrthoDB" id="9790168at2"/>
<feature type="domain" description="7,8-dihydro-6-hydroxymethylpterin-pyrophosphokinase" evidence="13">
    <location>
        <begin position="5"/>
        <end position="128"/>
    </location>
</feature>
<name>A0A160DWW7_9GAMM</name>
<evidence type="ECO:0000256" key="10">
    <source>
        <dbReference type="ARBA" id="ARBA00029409"/>
    </source>
</evidence>
<proteinExistence type="inferred from homology"/>